<evidence type="ECO:0000313" key="7">
    <source>
        <dbReference type="EMBL" id="CBY09856.1"/>
    </source>
</evidence>
<evidence type="ECO:0000256" key="5">
    <source>
        <dbReference type="SAM" id="MobiDB-lite"/>
    </source>
</evidence>
<organism evidence="7">
    <name type="scientific">Oikopleura dioica</name>
    <name type="common">Tunicate</name>
    <dbReference type="NCBI Taxonomy" id="34765"/>
    <lineage>
        <taxon>Eukaryota</taxon>
        <taxon>Metazoa</taxon>
        <taxon>Chordata</taxon>
        <taxon>Tunicata</taxon>
        <taxon>Appendicularia</taxon>
        <taxon>Copelata</taxon>
        <taxon>Oikopleuridae</taxon>
        <taxon>Oikopleura</taxon>
    </lineage>
</organism>
<evidence type="ECO:0000256" key="2">
    <source>
        <dbReference type="ARBA" id="ARBA00022786"/>
    </source>
</evidence>
<protein>
    <recommendedName>
        <fullName evidence="6">UBC core domain-containing protein</fullName>
    </recommendedName>
</protein>
<dbReference type="InParanoid" id="E4XGQ8"/>
<gene>
    <name evidence="7" type="ORF">GSOID_T00010672001</name>
    <name evidence="9" type="ORF">GSOID_T00026093001</name>
    <name evidence="8" type="ORF">GSOID_T00031146001</name>
</gene>
<dbReference type="Proteomes" id="UP000001307">
    <property type="component" value="Unassembled WGS sequence"/>
</dbReference>
<dbReference type="AlphaFoldDB" id="E4XGQ8"/>
<proteinExistence type="inferred from homology"/>
<dbReference type="Gene3D" id="3.10.110.10">
    <property type="entry name" value="Ubiquitin Conjugating Enzyme"/>
    <property type="match status" value="1"/>
</dbReference>
<feature type="region of interest" description="Disordered" evidence="5">
    <location>
        <begin position="1"/>
        <end position="30"/>
    </location>
</feature>
<dbReference type="InterPro" id="IPR016135">
    <property type="entry name" value="UBQ-conjugating_enzyme/RWD"/>
</dbReference>
<name>E4XGQ8_OIKDI</name>
<evidence type="ECO:0000256" key="4">
    <source>
        <dbReference type="RuleBase" id="RU362109"/>
    </source>
</evidence>
<dbReference type="EMBL" id="FN653049">
    <property type="protein sequence ID" value="CBY09856.1"/>
    <property type="molecule type" value="Genomic_DNA"/>
</dbReference>
<keyword evidence="1" id="KW-0808">Transferase</keyword>
<keyword evidence="4" id="KW-0547">Nucleotide-binding</keyword>
<dbReference type="InterPro" id="IPR023313">
    <property type="entry name" value="UBQ-conjugating_AS"/>
</dbReference>
<dbReference type="SUPFAM" id="SSF54495">
    <property type="entry name" value="UBC-like"/>
    <property type="match status" value="1"/>
</dbReference>
<keyword evidence="4" id="KW-0067">ATP-binding</keyword>
<accession>E4XGQ8</accession>
<keyword evidence="10" id="KW-1185">Reference proteome</keyword>
<evidence type="ECO:0000256" key="3">
    <source>
        <dbReference type="PROSITE-ProRule" id="PRU10133"/>
    </source>
</evidence>
<dbReference type="OrthoDB" id="10253686at2759"/>
<dbReference type="Proteomes" id="UP000011014">
    <property type="component" value="Unassembled WGS sequence"/>
</dbReference>
<dbReference type="Pfam" id="PF00179">
    <property type="entry name" value="UQ_con"/>
    <property type="match status" value="1"/>
</dbReference>
<feature type="domain" description="UBC core" evidence="6">
    <location>
        <begin position="30"/>
        <end position="179"/>
    </location>
</feature>
<evidence type="ECO:0000313" key="9">
    <source>
        <dbReference type="EMBL" id="CBY42405.1"/>
    </source>
</evidence>
<dbReference type="GO" id="GO:0016740">
    <property type="term" value="F:transferase activity"/>
    <property type="evidence" value="ECO:0007669"/>
    <property type="project" value="UniProtKB-KW"/>
</dbReference>
<keyword evidence="2 4" id="KW-0833">Ubl conjugation pathway</keyword>
<comment type="similarity">
    <text evidence="4">Belongs to the ubiquitin-conjugating enzyme family.</text>
</comment>
<evidence type="ECO:0000313" key="8">
    <source>
        <dbReference type="EMBL" id="CBY37664.1"/>
    </source>
</evidence>
<evidence type="ECO:0000313" key="10">
    <source>
        <dbReference type="Proteomes" id="UP000001307"/>
    </source>
</evidence>
<dbReference type="InterPro" id="IPR000608">
    <property type="entry name" value="UBC"/>
</dbReference>
<dbReference type="SMART" id="SM00212">
    <property type="entry name" value="UBCc"/>
    <property type="match status" value="1"/>
</dbReference>
<dbReference type="EMBL" id="FN657127">
    <property type="protein sequence ID" value="CBY42405.1"/>
    <property type="molecule type" value="Genomic_DNA"/>
</dbReference>
<evidence type="ECO:0000256" key="1">
    <source>
        <dbReference type="ARBA" id="ARBA00022679"/>
    </source>
</evidence>
<feature type="active site" description="Glycyl thioester intermediate" evidence="3">
    <location>
        <position position="117"/>
    </location>
</feature>
<dbReference type="InterPro" id="IPR050113">
    <property type="entry name" value="Ub_conjugating_enzyme"/>
</dbReference>
<dbReference type="EMBL" id="FN655030">
    <property type="protein sequence ID" value="CBY37664.1"/>
    <property type="molecule type" value="Genomic_DNA"/>
</dbReference>
<dbReference type="PROSITE" id="PS00183">
    <property type="entry name" value="UBC_1"/>
    <property type="match status" value="1"/>
</dbReference>
<dbReference type="GO" id="GO:0005524">
    <property type="term" value="F:ATP binding"/>
    <property type="evidence" value="ECO:0007669"/>
    <property type="project" value="UniProtKB-UniRule"/>
</dbReference>
<evidence type="ECO:0000259" key="6">
    <source>
        <dbReference type="PROSITE" id="PS50127"/>
    </source>
</evidence>
<dbReference type="PANTHER" id="PTHR24067">
    <property type="entry name" value="UBIQUITIN-CONJUGATING ENZYME E2"/>
    <property type="match status" value="1"/>
</dbReference>
<reference evidence="7" key="1">
    <citation type="journal article" date="2010" name="Science">
        <title>Plasticity of animal genome architecture unmasked by rapid evolution of a pelagic tunicate.</title>
        <authorList>
            <person name="Denoeud F."/>
            <person name="Henriet S."/>
            <person name="Mungpakdee S."/>
            <person name="Aury J.M."/>
            <person name="Da Silva C."/>
            <person name="Brinkmann H."/>
            <person name="Mikhaleva J."/>
            <person name="Olsen L.C."/>
            <person name="Jubin C."/>
            <person name="Canestro C."/>
            <person name="Bouquet J.M."/>
            <person name="Danks G."/>
            <person name="Poulain J."/>
            <person name="Campsteijn C."/>
            <person name="Adamski M."/>
            <person name="Cross I."/>
            <person name="Yadetie F."/>
            <person name="Muffato M."/>
            <person name="Louis A."/>
            <person name="Butcher S."/>
            <person name="Tsagkogeorga G."/>
            <person name="Konrad A."/>
            <person name="Singh S."/>
            <person name="Jensen M.F."/>
            <person name="Cong E.H."/>
            <person name="Eikeseth-Otteraa H."/>
            <person name="Noel B."/>
            <person name="Anthouard V."/>
            <person name="Porcel B.M."/>
            <person name="Kachouri-Lafond R."/>
            <person name="Nishino A."/>
            <person name="Ugolini M."/>
            <person name="Chourrout P."/>
            <person name="Nishida H."/>
            <person name="Aasland R."/>
            <person name="Huzurbazar S."/>
            <person name="Westhof E."/>
            <person name="Delsuc F."/>
            <person name="Lehrach H."/>
            <person name="Reinhardt R."/>
            <person name="Weissenbach J."/>
            <person name="Roy S.W."/>
            <person name="Artiguenave F."/>
            <person name="Postlethwait J.H."/>
            <person name="Manak J.R."/>
            <person name="Thompson E.M."/>
            <person name="Jaillon O."/>
            <person name="Du Pasquier L."/>
            <person name="Boudinot P."/>
            <person name="Liberles D.A."/>
            <person name="Volff J.N."/>
            <person name="Philippe H."/>
            <person name="Lenhard B."/>
            <person name="Roest Crollius H."/>
            <person name="Wincker P."/>
            <person name="Chourrout D."/>
        </authorList>
    </citation>
    <scope>NUCLEOTIDE SEQUENCE [LARGE SCALE GENOMIC DNA]</scope>
</reference>
<dbReference type="PROSITE" id="PS50127">
    <property type="entry name" value="UBC_2"/>
    <property type="match status" value="1"/>
</dbReference>
<sequence length="180" mass="20012">MEQNTLPGMNVGVVGDKSKSTNNMKNSKQVRSKRLHAELSALLTDPSCMSAGISAFPDGENFFKWAGTIHGPSDSPYEGMELKLQMEFSDDYPLKPPNCKFTSPVWHPNVDMAGRICLDILSEKWSAAMDIRGLLLSLQSLLNDPNPNSPLNAQAANQWVKERESYNLKVKEHFKSKSAK</sequence>